<reference evidence="1" key="1">
    <citation type="submission" date="2020-01" db="EMBL/GenBank/DDBJ databases">
        <authorList>
            <person name="Meier V. D."/>
            <person name="Meier V D."/>
        </authorList>
    </citation>
    <scope>NUCLEOTIDE SEQUENCE</scope>
    <source>
        <strain evidence="1">HLG_WM_MAG_03</strain>
    </source>
</reference>
<gene>
    <name evidence="1" type="ORF">HELGO_WM44813</name>
</gene>
<evidence type="ECO:0000313" key="1">
    <source>
        <dbReference type="EMBL" id="CAA6814595.1"/>
    </source>
</evidence>
<evidence type="ECO:0008006" key="2">
    <source>
        <dbReference type="Google" id="ProtNLM"/>
    </source>
</evidence>
<name>A0A6S6THU3_9BACT</name>
<dbReference type="Gene3D" id="2.40.33.20">
    <property type="entry name" value="PK beta-barrel domain-like"/>
    <property type="match status" value="1"/>
</dbReference>
<dbReference type="EMBL" id="CACVAR010000242">
    <property type="protein sequence ID" value="CAA6814595.1"/>
    <property type="molecule type" value="Genomic_DNA"/>
</dbReference>
<organism evidence="1">
    <name type="scientific">uncultured Sulfurovum sp</name>
    <dbReference type="NCBI Taxonomy" id="269237"/>
    <lineage>
        <taxon>Bacteria</taxon>
        <taxon>Pseudomonadati</taxon>
        <taxon>Campylobacterota</taxon>
        <taxon>Epsilonproteobacteria</taxon>
        <taxon>Campylobacterales</taxon>
        <taxon>Sulfurovaceae</taxon>
        <taxon>Sulfurovum</taxon>
        <taxon>environmental samples</taxon>
    </lineage>
</organism>
<proteinExistence type="predicted"/>
<accession>A0A6S6THU3</accession>
<dbReference type="InterPro" id="IPR011037">
    <property type="entry name" value="Pyrv_Knase-like_insert_dom_sf"/>
</dbReference>
<protein>
    <recommendedName>
        <fullName evidence="2">MOSC domain-containing protein</fullName>
    </recommendedName>
</protein>
<dbReference type="SUPFAM" id="SSF50800">
    <property type="entry name" value="PK beta-barrel domain-like"/>
    <property type="match status" value="1"/>
</dbReference>
<dbReference type="AlphaFoldDB" id="A0A6S6THU3"/>
<sequence>MSNGKVLALYMTMPAVMRSGHRMLCEDIECDPDGIIGDMNYDTSKDYVMLLTCEVSYDIAEEADIVIDKGVLLESVHVDVDLYDLKAGDVIELGETLVEVTSHCEAYGYLRALAPELPELLEGKRGLFIRPLDYGTIAVGDEVVVHRK</sequence>